<sequence length="61" mass="7153">MDRDEMNQPQMRYRNEDGLLIADPPSLEEMSPEERARFEARRDRIKALLDSWDEAKGSSQA</sequence>
<gene>
    <name evidence="2" type="ORF">FHS44_002172</name>
</gene>
<feature type="region of interest" description="Disordered" evidence="1">
    <location>
        <begin position="1"/>
        <end position="38"/>
    </location>
</feature>
<reference evidence="2 3" key="1">
    <citation type="submission" date="2020-08" db="EMBL/GenBank/DDBJ databases">
        <title>Genomic Encyclopedia of Type Strains, Phase III (KMG-III): the genomes of soil and plant-associated and newly described type strains.</title>
        <authorList>
            <person name="Whitman W."/>
        </authorList>
    </citation>
    <scope>NUCLEOTIDE SEQUENCE [LARGE SCALE GENOMIC DNA]</scope>
    <source>
        <strain evidence="2 3">CECT 8840</strain>
    </source>
</reference>
<keyword evidence="3" id="KW-1185">Reference proteome</keyword>
<dbReference type="Proteomes" id="UP000552644">
    <property type="component" value="Unassembled WGS sequence"/>
</dbReference>
<evidence type="ECO:0000313" key="2">
    <source>
        <dbReference type="EMBL" id="MBB4915087.1"/>
    </source>
</evidence>
<dbReference type="AlphaFoldDB" id="A0A7W7VLW2"/>
<evidence type="ECO:0000313" key="3">
    <source>
        <dbReference type="Proteomes" id="UP000552644"/>
    </source>
</evidence>
<organism evidence="2 3">
    <name type="scientific">Streptosporangium saharense</name>
    <dbReference type="NCBI Taxonomy" id="1706840"/>
    <lineage>
        <taxon>Bacteria</taxon>
        <taxon>Bacillati</taxon>
        <taxon>Actinomycetota</taxon>
        <taxon>Actinomycetes</taxon>
        <taxon>Streptosporangiales</taxon>
        <taxon>Streptosporangiaceae</taxon>
        <taxon>Streptosporangium</taxon>
    </lineage>
</organism>
<evidence type="ECO:0000256" key="1">
    <source>
        <dbReference type="SAM" id="MobiDB-lite"/>
    </source>
</evidence>
<comment type="caution">
    <text evidence="2">The sequence shown here is derived from an EMBL/GenBank/DDBJ whole genome shotgun (WGS) entry which is preliminary data.</text>
</comment>
<dbReference type="EMBL" id="JACHJP010000002">
    <property type="protein sequence ID" value="MBB4915087.1"/>
    <property type="molecule type" value="Genomic_DNA"/>
</dbReference>
<proteinExistence type="predicted"/>
<accession>A0A7W7VLW2</accession>
<name>A0A7W7VLW2_9ACTN</name>
<protein>
    <submittedName>
        <fullName evidence="2">Uncharacterized protein</fullName>
    </submittedName>
</protein>
<dbReference type="RefSeq" id="WP_184713803.1">
    <property type="nucleotide sequence ID" value="NZ_JACHJP010000002.1"/>
</dbReference>